<name>A0A5C4TIF8_FRUSA</name>
<evidence type="ECO:0000259" key="4">
    <source>
        <dbReference type="PROSITE" id="PS51118"/>
    </source>
</evidence>
<comment type="caution">
    <text evidence="5">The sequence shown here is derived from an EMBL/GenBank/DDBJ whole genome shotgun (WGS) entry which is preliminary data.</text>
</comment>
<evidence type="ECO:0000256" key="2">
    <source>
        <dbReference type="ARBA" id="ARBA00023125"/>
    </source>
</evidence>
<dbReference type="EMBL" id="QFCR01000030">
    <property type="protein sequence ID" value="TNK89876.1"/>
    <property type="molecule type" value="Genomic_DNA"/>
</dbReference>
<dbReference type="Gene3D" id="1.10.10.10">
    <property type="entry name" value="Winged helix-like DNA-binding domain superfamily/Winged helix DNA-binding domain"/>
    <property type="match status" value="1"/>
</dbReference>
<dbReference type="PANTHER" id="PTHR33204:SF37">
    <property type="entry name" value="HTH-TYPE TRANSCRIPTIONAL REGULATOR YODB"/>
    <property type="match status" value="1"/>
</dbReference>
<keyword evidence="2" id="KW-0238">DNA-binding</keyword>
<accession>A0A5C4TIF8</accession>
<protein>
    <submittedName>
        <fullName evidence="5">Transcriptional regulator</fullName>
    </submittedName>
</protein>
<dbReference type="PANTHER" id="PTHR33204">
    <property type="entry name" value="TRANSCRIPTIONAL REGULATOR, MARR FAMILY"/>
    <property type="match status" value="1"/>
</dbReference>
<reference evidence="5 6" key="1">
    <citation type="submission" date="2018-05" db="EMBL/GenBank/DDBJ databases">
        <title>Lactobacillus sanfranciscensis Ah4 draft denome sequence.</title>
        <authorList>
            <person name="Zhang G."/>
        </authorList>
    </citation>
    <scope>NUCLEOTIDE SEQUENCE [LARGE SCALE GENOMIC DNA]</scope>
    <source>
        <strain evidence="5 6">Ah4</strain>
    </source>
</reference>
<dbReference type="InterPro" id="IPR036388">
    <property type="entry name" value="WH-like_DNA-bd_sf"/>
</dbReference>
<keyword evidence="3" id="KW-0804">Transcription</keyword>
<evidence type="ECO:0000256" key="1">
    <source>
        <dbReference type="ARBA" id="ARBA00023015"/>
    </source>
</evidence>
<dbReference type="AlphaFoldDB" id="A0A5C4TIF8"/>
<dbReference type="Pfam" id="PF01638">
    <property type="entry name" value="HxlR"/>
    <property type="match status" value="1"/>
</dbReference>
<dbReference type="InterPro" id="IPR036390">
    <property type="entry name" value="WH_DNA-bd_sf"/>
</dbReference>
<proteinExistence type="predicted"/>
<dbReference type="GO" id="GO:0003677">
    <property type="term" value="F:DNA binding"/>
    <property type="evidence" value="ECO:0007669"/>
    <property type="project" value="UniProtKB-KW"/>
</dbReference>
<dbReference type="InterPro" id="IPR002577">
    <property type="entry name" value="HTH_HxlR"/>
</dbReference>
<feature type="domain" description="HTH hxlR-type" evidence="4">
    <location>
        <begin position="7"/>
        <end position="100"/>
    </location>
</feature>
<keyword evidence="1" id="KW-0805">Transcription regulation</keyword>
<evidence type="ECO:0000313" key="6">
    <source>
        <dbReference type="Proteomes" id="UP000313312"/>
    </source>
</evidence>
<sequence>MQKTPICELTPIFELFGQKWTTVILSEILNGNNHYGTLRKKFATMSSRTLSARLKTLEKNGIITRTVYPVIPPSLEYQLTPKGKDARKMFTAMIDWKNRW</sequence>
<gene>
    <name evidence="5" type="ORF">DID87_06520</name>
</gene>
<evidence type="ECO:0000313" key="5">
    <source>
        <dbReference type="EMBL" id="TNK89876.1"/>
    </source>
</evidence>
<dbReference type="Proteomes" id="UP000313312">
    <property type="component" value="Unassembled WGS sequence"/>
</dbReference>
<dbReference type="PROSITE" id="PS51118">
    <property type="entry name" value="HTH_HXLR"/>
    <property type="match status" value="1"/>
</dbReference>
<evidence type="ECO:0000256" key="3">
    <source>
        <dbReference type="ARBA" id="ARBA00023163"/>
    </source>
</evidence>
<dbReference type="SUPFAM" id="SSF46785">
    <property type="entry name" value="Winged helix' DNA-binding domain"/>
    <property type="match status" value="1"/>
</dbReference>
<organism evidence="5 6">
    <name type="scientific">Fructilactobacillus sanfranciscensis</name>
    <name type="common">Lactobacillus sanfranciscensis</name>
    <dbReference type="NCBI Taxonomy" id="1625"/>
    <lineage>
        <taxon>Bacteria</taxon>
        <taxon>Bacillati</taxon>
        <taxon>Bacillota</taxon>
        <taxon>Bacilli</taxon>
        <taxon>Lactobacillales</taxon>
        <taxon>Lactobacillaceae</taxon>
        <taxon>Fructilactobacillus</taxon>
    </lineage>
</organism>